<comment type="similarity">
    <text evidence="1 8">Belongs to the bacterial ribosomal protein bL31 family. Type A subfamily.</text>
</comment>
<comment type="function">
    <text evidence="8">Binds the 23S rRNA.</text>
</comment>
<evidence type="ECO:0000256" key="7">
    <source>
        <dbReference type="ARBA" id="ARBA00035687"/>
    </source>
</evidence>
<accession>A0ABQ0A5E8</accession>
<dbReference type="InterPro" id="IPR034704">
    <property type="entry name" value="Ribosomal_bL28/bL31-like_sf"/>
</dbReference>
<dbReference type="Pfam" id="PF01197">
    <property type="entry name" value="Ribosomal_L31"/>
    <property type="match status" value="1"/>
</dbReference>
<proteinExistence type="inferred from homology"/>
<feature type="binding site" evidence="8">
    <location>
        <position position="40"/>
    </location>
    <ligand>
        <name>Zn(2+)</name>
        <dbReference type="ChEBI" id="CHEBI:29105"/>
    </ligand>
</feature>
<evidence type="ECO:0000313" key="9">
    <source>
        <dbReference type="EMBL" id="GAA6166873.1"/>
    </source>
</evidence>
<evidence type="ECO:0000313" key="10">
    <source>
        <dbReference type="Proteomes" id="UP001465153"/>
    </source>
</evidence>
<evidence type="ECO:0000256" key="4">
    <source>
        <dbReference type="ARBA" id="ARBA00022884"/>
    </source>
</evidence>
<evidence type="ECO:0000256" key="1">
    <source>
        <dbReference type="ARBA" id="ARBA00009296"/>
    </source>
</evidence>
<comment type="cofactor">
    <cofactor evidence="8">
        <name>Zn(2+)</name>
        <dbReference type="ChEBI" id="CHEBI:29105"/>
    </cofactor>
    <text evidence="8">Binds 1 zinc ion per subunit.</text>
</comment>
<dbReference type="PANTHER" id="PTHR33280:SF6">
    <property type="entry name" value="LARGE RIBOSOMAL SUBUNIT PROTEIN BL31A"/>
    <property type="match status" value="1"/>
</dbReference>
<dbReference type="NCBIfam" id="TIGR00105">
    <property type="entry name" value="L31"/>
    <property type="match status" value="1"/>
</dbReference>
<protein>
    <recommendedName>
        <fullName evidence="7 8">Large ribosomal subunit protein bL31</fullName>
    </recommendedName>
</protein>
<dbReference type="Proteomes" id="UP001465153">
    <property type="component" value="Unassembled WGS sequence"/>
</dbReference>
<reference evidence="9 10" key="1">
    <citation type="submission" date="2024-04" db="EMBL/GenBank/DDBJ databases">
        <title>Draft genome sequence of Sessilibacter corallicola NBRC 116591.</title>
        <authorList>
            <person name="Miyakawa T."/>
            <person name="Kusuya Y."/>
            <person name="Miura T."/>
        </authorList>
    </citation>
    <scope>NUCLEOTIDE SEQUENCE [LARGE SCALE GENOMIC DNA]</scope>
    <source>
        <strain evidence="9 10">KU-00831-HH</strain>
    </source>
</reference>
<evidence type="ECO:0000256" key="8">
    <source>
        <dbReference type="HAMAP-Rule" id="MF_00501"/>
    </source>
</evidence>
<feature type="binding site" evidence="8">
    <location>
        <position position="18"/>
    </location>
    <ligand>
        <name>Zn(2+)</name>
        <dbReference type="ChEBI" id="CHEBI:29105"/>
    </ligand>
</feature>
<feature type="binding site" evidence="8">
    <location>
        <position position="37"/>
    </location>
    <ligand>
        <name>Zn(2+)</name>
        <dbReference type="ChEBI" id="CHEBI:29105"/>
    </ligand>
</feature>
<dbReference type="NCBIfam" id="NF001809">
    <property type="entry name" value="PRK00528.1"/>
    <property type="match status" value="1"/>
</dbReference>
<keyword evidence="4 8" id="KW-0694">RNA-binding</keyword>
<dbReference type="InterPro" id="IPR002150">
    <property type="entry name" value="Ribosomal_bL31"/>
</dbReference>
<dbReference type="GO" id="GO:0005840">
    <property type="term" value="C:ribosome"/>
    <property type="evidence" value="ECO:0007669"/>
    <property type="project" value="UniProtKB-KW"/>
</dbReference>
<sequence length="70" mass="7780">MKADIHPKYTEVTATCSCGNTITTKSTLGKDIHLDVCSSCHPFYTGKQKVVDTGGRIDRFTKRFGSRIKK</sequence>
<dbReference type="PANTHER" id="PTHR33280">
    <property type="entry name" value="50S RIBOSOMAL PROTEIN L31, CHLOROPLASTIC"/>
    <property type="match status" value="1"/>
</dbReference>
<evidence type="ECO:0000256" key="2">
    <source>
        <dbReference type="ARBA" id="ARBA00011838"/>
    </source>
</evidence>
<dbReference type="Gene3D" id="4.10.830.30">
    <property type="entry name" value="Ribosomal protein L31"/>
    <property type="match status" value="1"/>
</dbReference>
<comment type="caution">
    <text evidence="9">The sequence shown here is derived from an EMBL/GenBank/DDBJ whole genome shotgun (WGS) entry which is preliminary data.</text>
</comment>
<dbReference type="PROSITE" id="PS01143">
    <property type="entry name" value="RIBOSOMAL_L31"/>
    <property type="match status" value="1"/>
</dbReference>
<dbReference type="RefSeq" id="WP_233087588.1">
    <property type="nucleotide sequence ID" value="NZ_BAABWN010000002.1"/>
</dbReference>
<dbReference type="InterPro" id="IPR042105">
    <property type="entry name" value="Ribosomal_bL31_sf"/>
</dbReference>
<gene>
    <name evidence="8 9" type="primary">rpmE</name>
    <name evidence="9" type="ORF">NBRC116591_06830</name>
</gene>
<feature type="binding site" evidence="8">
    <location>
        <position position="16"/>
    </location>
    <ligand>
        <name>Zn(2+)</name>
        <dbReference type="ChEBI" id="CHEBI:29105"/>
    </ligand>
</feature>
<dbReference type="SUPFAM" id="SSF143800">
    <property type="entry name" value="L28p-like"/>
    <property type="match status" value="1"/>
</dbReference>
<organism evidence="9 10">
    <name type="scientific">Sessilibacter corallicola</name>
    <dbReference type="NCBI Taxonomy" id="2904075"/>
    <lineage>
        <taxon>Bacteria</taxon>
        <taxon>Pseudomonadati</taxon>
        <taxon>Pseudomonadota</taxon>
        <taxon>Gammaproteobacteria</taxon>
        <taxon>Cellvibrionales</taxon>
        <taxon>Cellvibrionaceae</taxon>
        <taxon>Sessilibacter</taxon>
    </lineage>
</organism>
<dbReference type="HAMAP" id="MF_00501">
    <property type="entry name" value="Ribosomal_bL31_1"/>
    <property type="match status" value="1"/>
</dbReference>
<keyword evidence="8" id="KW-0479">Metal-binding</keyword>
<keyword evidence="3 8" id="KW-0699">rRNA-binding</keyword>
<evidence type="ECO:0000256" key="3">
    <source>
        <dbReference type="ARBA" id="ARBA00022730"/>
    </source>
</evidence>
<dbReference type="EMBL" id="BAABWN010000002">
    <property type="protein sequence ID" value="GAA6166873.1"/>
    <property type="molecule type" value="Genomic_DNA"/>
</dbReference>
<name>A0ABQ0A5E8_9GAMM</name>
<evidence type="ECO:0000256" key="5">
    <source>
        <dbReference type="ARBA" id="ARBA00022980"/>
    </source>
</evidence>
<dbReference type="NCBIfam" id="NF000612">
    <property type="entry name" value="PRK00019.1"/>
    <property type="match status" value="1"/>
</dbReference>
<comment type="subunit">
    <text evidence="2 8">Part of the 50S ribosomal subunit.</text>
</comment>
<keyword evidence="10" id="KW-1185">Reference proteome</keyword>
<dbReference type="PRINTS" id="PR01249">
    <property type="entry name" value="RIBOSOMALL31"/>
</dbReference>
<dbReference type="InterPro" id="IPR027491">
    <property type="entry name" value="Ribosomal_bL31_A"/>
</dbReference>
<keyword evidence="5 8" id="KW-0689">Ribosomal protein</keyword>
<evidence type="ECO:0000256" key="6">
    <source>
        <dbReference type="ARBA" id="ARBA00023274"/>
    </source>
</evidence>
<keyword evidence="8" id="KW-0862">Zinc</keyword>
<keyword evidence="6 8" id="KW-0687">Ribonucleoprotein</keyword>